<evidence type="ECO:0000313" key="2">
    <source>
        <dbReference type="EMBL" id="KAH8029461.1"/>
    </source>
</evidence>
<organism evidence="2 3">
    <name type="scientific">Rhipicephalus microplus</name>
    <name type="common">Cattle tick</name>
    <name type="synonym">Boophilus microplus</name>
    <dbReference type="NCBI Taxonomy" id="6941"/>
    <lineage>
        <taxon>Eukaryota</taxon>
        <taxon>Metazoa</taxon>
        <taxon>Ecdysozoa</taxon>
        <taxon>Arthropoda</taxon>
        <taxon>Chelicerata</taxon>
        <taxon>Arachnida</taxon>
        <taxon>Acari</taxon>
        <taxon>Parasitiformes</taxon>
        <taxon>Ixodida</taxon>
        <taxon>Ixodoidea</taxon>
        <taxon>Ixodidae</taxon>
        <taxon>Rhipicephalinae</taxon>
        <taxon>Rhipicephalus</taxon>
        <taxon>Boophilus</taxon>
    </lineage>
</organism>
<dbReference type="EMBL" id="JABSTU010000005">
    <property type="protein sequence ID" value="KAH8029461.1"/>
    <property type="molecule type" value="Genomic_DNA"/>
</dbReference>
<evidence type="ECO:0000256" key="1">
    <source>
        <dbReference type="SAM" id="MobiDB-lite"/>
    </source>
</evidence>
<evidence type="ECO:0000313" key="3">
    <source>
        <dbReference type="Proteomes" id="UP000821866"/>
    </source>
</evidence>
<accession>A0A9J6E5Y0</accession>
<name>A0A9J6E5Y0_RHIMP</name>
<dbReference type="VEuPathDB" id="VectorBase:LOC119164633"/>
<reference evidence="2" key="2">
    <citation type="submission" date="2021-09" db="EMBL/GenBank/DDBJ databases">
        <authorList>
            <person name="Jia N."/>
            <person name="Wang J."/>
            <person name="Shi W."/>
            <person name="Du L."/>
            <person name="Sun Y."/>
            <person name="Zhan W."/>
            <person name="Jiang J."/>
            <person name="Wang Q."/>
            <person name="Zhang B."/>
            <person name="Ji P."/>
            <person name="Sakyi L.B."/>
            <person name="Cui X."/>
            <person name="Yuan T."/>
            <person name="Jiang B."/>
            <person name="Yang W."/>
            <person name="Lam T.T.-Y."/>
            <person name="Chang Q."/>
            <person name="Ding S."/>
            <person name="Wang X."/>
            <person name="Zhu J."/>
            <person name="Ruan X."/>
            <person name="Zhao L."/>
            <person name="Wei J."/>
            <person name="Que T."/>
            <person name="Du C."/>
            <person name="Cheng J."/>
            <person name="Dai P."/>
            <person name="Han X."/>
            <person name="Huang E."/>
            <person name="Gao Y."/>
            <person name="Liu J."/>
            <person name="Shao H."/>
            <person name="Ye R."/>
            <person name="Li L."/>
            <person name="Wei W."/>
            <person name="Wang X."/>
            <person name="Wang C."/>
            <person name="Huo Q."/>
            <person name="Li W."/>
            <person name="Guo W."/>
            <person name="Chen H."/>
            <person name="Chen S."/>
            <person name="Zhou L."/>
            <person name="Zhou L."/>
            <person name="Ni X."/>
            <person name="Tian J."/>
            <person name="Zhou Y."/>
            <person name="Sheng Y."/>
            <person name="Liu T."/>
            <person name="Pan Y."/>
            <person name="Xia L."/>
            <person name="Li J."/>
            <person name="Zhao F."/>
            <person name="Cao W."/>
        </authorList>
    </citation>
    <scope>NUCLEOTIDE SEQUENCE</scope>
    <source>
        <strain evidence="2">Rmic-2018</strain>
        <tissue evidence="2">Larvae</tissue>
    </source>
</reference>
<dbReference type="Proteomes" id="UP000821866">
    <property type="component" value="Chromosome 3"/>
</dbReference>
<dbReference type="AlphaFoldDB" id="A0A9J6E5Y0"/>
<sequence>MASMSRATVYRRISHAVQADVHAILVAAGEGINAEENLSPIAFNPSQPEVPKPPPYRSLGPVSSAGVYGGLQESVEYQSDTYKRAKDKLITLQYTSDSNSGKELGRGKRKRKRALRYEDDDEDDSTDDAKRDQYVHPKAPTPTQRLSAHCAYQYRQVWLGLQGHTQKPRMLARWSANYGFYVLSTLHSSEAANFFTELQSHGSSHIPERSTLAAAARPHMEPRMFGVLTNDVRNPNATLKDVEKASMTWFRHASERLAAQQK</sequence>
<reference evidence="2" key="1">
    <citation type="journal article" date="2020" name="Cell">
        <title>Large-Scale Comparative Analyses of Tick Genomes Elucidate Their Genetic Diversity and Vector Capacities.</title>
        <authorList>
            <consortium name="Tick Genome and Microbiome Consortium (TIGMIC)"/>
            <person name="Jia N."/>
            <person name="Wang J."/>
            <person name="Shi W."/>
            <person name="Du L."/>
            <person name="Sun Y."/>
            <person name="Zhan W."/>
            <person name="Jiang J.F."/>
            <person name="Wang Q."/>
            <person name="Zhang B."/>
            <person name="Ji P."/>
            <person name="Bell-Sakyi L."/>
            <person name="Cui X.M."/>
            <person name="Yuan T.T."/>
            <person name="Jiang B.G."/>
            <person name="Yang W.F."/>
            <person name="Lam T.T."/>
            <person name="Chang Q.C."/>
            <person name="Ding S.J."/>
            <person name="Wang X.J."/>
            <person name="Zhu J.G."/>
            <person name="Ruan X.D."/>
            <person name="Zhao L."/>
            <person name="Wei J.T."/>
            <person name="Ye R.Z."/>
            <person name="Que T.C."/>
            <person name="Du C.H."/>
            <person name="Zhou Y.H."/>
            <person name="Cheng J.X."/>
            <person name="Dai P.F."/>
            <person name="Guo W.B."/>
            <person name="Han X.H."/>
            <person name="Huang E.J."/>
            <person name="Li L.F."/>
            <person name="Wei W."/>
            <person name="Gao Y.C."/>
            <person name="Liu J.Z."/>
            <person name="Shao H.Z."/>
            <person name="Wang X."/>
            <person name="Wang C.C."/>
            <person name="Yang T.C."/>
            <person name="Huo Q.B."/>
            <person name="Li W."/>
            <person name="Chen H.Y."/>
            <person name="Chen S.E."/>
            <person name="Zhou L.G."/>
            <person name="Ni X.B."/>
            <person name="Tian J.H."/>
            <person name="Sheng Y."/>
            <person name="Liu T."/>
            <person name="Pan Y.S."/>
            <person name="Xia L.Y."/>
            <person name="Li J."/>
            <person name="Zhao F."/>
            <person name="Cao W.C."/>
        </authorList>
    </citation>
    <scope>NUCLEOTIDE SEQUENCE</scope>
    <source>
        <strain evidence="2">Rmic-2018</strain>
    </source>
</reference>
<comment type="caution">
    <text evidence="2">The sequence shown here is derived from an EMBL/GenBank/DDBJ whole genome shotgun (WGS) entry which is preliminary data.</text>
</comment>
<feature type="region of interest" description="Disordered" evidence="1">
    <location>
        <begin position="97"/>
        <end position="142"/>
    </location>
</feature>
<gene>
    <name evidence="2" type="ORF">HPB51_000607</name>
</gene>
<protein>
    <submittedName>
        <fullName evidence="2">Uncharacterized protein</fullName>
    </submittedName>
</protein>
<keyword evidence="3" id="KW-1185">Reference proteome</keyword>
<proteinExistence type="predicted"/>